<dbReference type="RefSeq" id="WP_212322356.1">
    <property type="nucleotide sequence ID" value="NZ_AP024463.1"/>
</dbReference>
<accession>A0ABX7Y461</accession>
<dbReference type="InterPro" id="IPR011048">
    <property type="entry name" value="Haem_d1_sf"/>
</dbReference>
<feature type="signal peptide" evidence="2">
    <location>
        <begin position="1"/>
        <end position="25"/>
    </location>
</feature>
<gene>
    <name evidence="3" type="ORF">J5A65_12230</name>
</gene>
<feature type="chain" id="PRO_5046052020" evidence="2">
    <location>
        <begin position="26"/>
        <end position="466"/>
    </location>
</feature>
<feature type="region of interest" description="Disordered" evidence="1">
    <location>
        <begin position="26"/>
        <end position="56"/>
    </location>
</feature>
<protein>
    <submittedName>
        <fullName evidence="3">Uncharacterized protein</fullName>
    </submittedName>
</protein>
<keyword evidence="4" id="KW-1185">Reference proteome</keyword>
<feature type="compositionally biased region" description="Low complexity" evidence="1">
    <location>
        <begin position="38"/>
        <end position="52"/>
    </location>
</feature>
<proteinExistence type="predicted"/>
<name>A0ABX7Y461_9ACTN</name>
<evidence type="ECO:0000313" key="4">
    <source>
        <dbReference type="Proteomes" id="UP000678513"/>
    </source>
</evidence>
<keyword evidence="2" id="KW-0732">Signal</keyword>
<evidence type="ECO:0000256" key="1">
    <source>
        <dbReference type="SAM" id="MobiDB-lite"/>
    </source>
</evidence>
<evidence type="ECO:0000313" key="3">
    <source>
        <dbReference type="EMBL" id="QUC07683.1"/>
    </source>
</evidence>
<organism evidence="3 4">
    <name type="scientific">Arachnia rubra</name>
    <dbReference type="NCBI Taxonomy" id="1547448"/>
    <lineage>
        <taxon>Bacteria</taxon>
        <taxon>Bacillati</taxon>
        <taxon>Actinomycetota</taxon>
        <taxon>Actinomycetes</taxon>
        <taxon>Propionibacteriales</taxon>
        <taxon>Propionibacteriaceae</taxon>
        <taxon>Arachnia</taxon>
    </lineage>
</organism>
<dbReference type="Proteomes" id="UP000678513">
    <property type="component" value="Chromosome"/>
</dbReference>
<reference evidence="3 4" key="1">
    <citation type="submission" date="2021-03" db="EMBL/GenBank/DDBJ databases">
        <title>Human Oral Microbial Genomes.</title>
        <authorList>
            <person name="Johnston C.D."/>
            <person name="Chen T."/>
            <person name="Dewhirst F.E."/>
        </authorList>
    </citation>
    <scope>NUCLEOTIDE SEQUENCE [LARGE SCALE GENOMIC DNA]</scope>
    <source>
        <strain evidence="3 4">DSMZ 100122</strain>
    </source>
</reference>
<dbReference type="SUPFAM" id="SSF51004">
    <property type="entry name" value="C-terminal (heme d1) domain of cytochrome cd1-nitrite reductase"/>
    <property type="match status" value="1"/>
</dbReference>
<dbReference type="EMBL" id="CP072384">
    <property type="protein sequence ID" value="QUC07683.1"/>
    <property type="molecule type" value="Genomic_DNA"/>
</dbReference>
<evidence type="ECO:0000256" key="2">
    <source>
        <dbReference type="SAM" id="SignalP"/>
    </source>
</evidence>
<sequence>MSFRLVRFSALSVAAVLAVSGVSTAAANGETPTPAPSPSATAPAAPSDPLSSQYPADFKLTPLSADPISDTAAPNYGAYQSDPAYGTHVYRATKADESGRMRHEYSRRQAFNADQSRYLAQDTSGHWHLYDGVKLTEISQLDALGGDCEPLWHPTDPNKLYFTARDGGLQWWVYDIASGNKEVVFDFTGQTPWPDAKSFWTKGEGTMSADGRYLSLMATSYDESTQAKAIHGLVTLDLQERKIVGTLDAKDFPVPGAYPDHISTSASGKYAVPSWLDGQGGTRAYTLDFKESRQLTPASEHSDLAFGPNREDYLVYADYARGFISAINLDNGEATDLHKLYPASGEGYALHISGQAFDRPGWAVVSTYEDFADYGNTRPAPEIRPEYRKVWLMELKPGGRTVNVAHVRSNWSGVEGDSRYFLEPQASASRDLSRIIFASNHGGATESYIVPLPTKAIDEAPASSGE</sequence>